<keyword evidence="4 6" id="KW-0472">Membrane</keyword>
<dbReference type="InterPro" id="IPR049326">
    <property type="entry name" value="Rhodopsin_dom_fungi"/>
</dbReference>
<gene>
    <name evidence="8" type="ORF">KVT40_005882</name>
</gene>
<dbReference type="Proteomes" id="UP000809789">
    <property type="component" value="Unassembled WGS sequence"/>
</dbReference>
<protein>
    <recommendedName>
        <fullName evidence="7">Rhodopsin domain-containing protein</fullName>
    </recommendedName>
</protein>
<name>A0A8K0L0M5_9PEZI</name>
<feature type="transmembrane region" description="Helical" evidence="6">
    <location>
        <begin position="186"/>
        <end position="204"/>
    </location>
</feature>
<comment type="caution">
    <text evidence="8">The sequence shown here is derived from an EMBL/GenBank/DDBJ whole genome shotgun (WGS) entry which is preliminary data.</text>
</comment>
<evidence type="ECO:0000256" key="3">
    <source>
        <dbReference type="ARBA" id="ARBA00022989"/>
    </source>
</evidence>
<feature type="transmembrane region" description="Helical" evidence="6">
    <location>
        <begin position="257"/>
        <end position="277"/>
    </location>
</feature>
<feature type="transmembrane region" description="Helical" evidence="6">
    <location>
        <begin position="100"/>
        <end position="124"/>
    </location>
</feature>
<feature type="transmembrane region" description="Helical" evidence="6">
    <location>
        <begin position="57"/>
        <end position="80"/>
    </location>
</feature>
<evidence type="ECO:0000256" key="6">
    <source>
        <dbReference type="SAM" id="Phobius"/>
    </source>
</evidence>
<feature type="transmembrane region" description="Helical" evidence="6">
    <location>
        <begin position="216"/>
        <end position="237"/>
    </location>
</feature>
<dbReference type="AlphaFoldDB" id="A0A8K0L0M5"/>
<dbReference type="EMBL" id="JAESVG020000006">
    <property type="protein sequence ID" value="KAG8626937.1"/>
    <property type="molecule type" value="Genomic_DNA"/>
</dbReference>
<evidence type="ECO:0000256" key="2">
    <source>
        <dbReference type="ARBA" id="ARBA00022692"/>
    </source>
</evidence>
<proteinExistence type="inferred from homology"/>
<dbReference type="GO" id="GO:0016020">
    <property type="term" value="C:membrane"/>
    <property type="evidence" value="ECO:0007669"/>
    <property type="project" value="UniProtKB-SubCell"/>
</dbReference>
<dbReference type="PANTHER" id="PTHR33048">
    <property type="entry name" value="PTH11-LIKE INTEGRAL MEMBRANE PROTEIN (AFU_ORTHOLOGUE AFUA_5G11245)"/>
    <property type="match status" value="1"/>
</dbReference>
<feature type="transmembrane region" description="Helical" evidence="6">
    <location>
        <begin position="23"/>
        <end position="45"/>
    </location>
</feature>
<accession>A0A8K0L0M5</accession>
<evidence type="ECO:0000256" key="1">
    <source>
        <dbReference type="ARBA" id="ARBA00004141"/>
    </source>
</evidence>
<evidence type="ECO:0000313" key="8">
    <source>
        <dbReference type="EMBL" id="KAG8626937.1"/>
    </source>
</evidence>
<comment type="similarity">
    <text evidence="5">Belongs to the SAT4 family.</text>
</comment>
<reference evidence="8" key="1">
    <citation type="submission" date="2021-07" db="EMBL/GenBank/DDBJ databases">
        <title>Elsinoe batatas strain:CRI-CJ2 Genome sequencing and assembly.</title>
        <authorList>
            <person name="Huang L."/>
        </authorList>
    </citation>
    <scope>NUCLEOTIDE SEQUENCE</scope>
    <source>
        <strain evidence="8">CRI-CJ2</strain>
    </source>
</reference>
<feature type="transmembrane region" description="Helical" evidence="6">
    <location>
        <begin position="136"/>
        <end position="158"/>
    </location>
</feature>
<keyword evidence="3 6" id="KW-1133">Transmembrane helix</keyword>
<feature type="domain" description="Rhodopsin" evidence="7">
    <location>
        <begin position="41"/>
        <end position="281"/>
    </location>
</feature>
<evidence type="ECO:0000259" key="7">
    <source>
        <dbReference type="Pfam" id="PF20684"/>
    </source>
</evidence>
<sequence>MSSSTTSTATVAPPNPYGGAGPMLMTLLVTLVSIATFLMILRAYSASKTAGKWRMDFIMAAIGFTFGLASCATMIVALLNGLGNHVADLTFPQIFQALRWIWISLYTSLPAGIFAKYSIIALLLQIQGKTAKKRSIALYVLGFLIGVSAIVQFFLSLFQCEPLDKLWFPYLDGSCPRLKLAGDWSYFQGAIAVLADVSLALWPISIVWNLQTSFRIKLGVCSLMAVGVIPTSGVILRMKMLPYIAHSSDLTYDFNHFMLWGTLELWLVIILSSLPPLRPLFLKVFYGIRSATRSYGRGTQAGTAGASGRGTHNGAANGNVNEMHAMSAAKHKQGITVGTHHVVSDGASDEESLVGSSSGAGGITMTRDVHQVVEANGREKPAEMP</sequence>
<keyword evidence="9" id="KW-1185">Reference proteome</keyword>
<evidence type="ECO:0000256" key="5">
    <source>
        <dbReference type="ARBA" id="ARBA00038359"/>
    </source>
</evidence>
<dbReference type="InterPro" id="IPR052337">
    <property type="entry name" value="SAT4-like"/>
</dbReference>
<evidence type="ECO:0000313" key="9">
    <source>
        <dbReference type="Proteomes" id="UP000809789"/>
    </source>
</evidence>
<organism evidence="8 9">
    <name type="scientific">Elsinoe batatas</name>
    <dbReference type="NCBI Taxonomy" id="2601811"/>
    <lineage>
        <taxon>Eukaryota</taxon>
        <taxon>Fungi</taxon>
        <taxon>Dikarya</taxon>
        <taxon>Ascomycota</taxon>
        <taxon>Pezizomycotina</taxon>
        <taxon>Dothideomycetes</taxon>
        <taxon>Dothideomycetidae</taxon>
        <taxon>Myriangiales</taxon>
        <taxon>Elsinoaceae</taxon>
        <taxon>Elsinoe</taxon>
    </lineage>
</organism>
<evidence type="ECO:0000256" key="4">
    <source>
        <dbReference type="ARBA" id="ARBA00023136"/>
    </source>
</evidence>
<dbReference type="PANTHER" id="PTHR33048:SF165">
    <property type="entry name" value="INTEGRAL MEMBRANE PROTEIN"/>
    <property type="match status" value="1"/>
</dbReference>
<comment type="subcellular location">
    <subcellularLocation>
        <location evidence="1">Membrane</location>
        <topology evidence="1">Multi-pass membrane protein</topology>
    </subcellularLocation>
</comment>
<dbReference type="Pfam" id="PF20684">
    <property type="entry name" value="Fung_rhodopsin"/>
    <property type="match status" value="1"/>
</dbReference>
<keyword evidence="2 6" id="KW-0812">Transmembrane</keyword>